<organism evidence="3 4">
    <name type="scientific">Aspergillus lentulus</name>
    <dbReference type="NCBI Taxonomy" id="293939"/>
    <lineage>
        <taxon>Eukaryota</taxon>
        <taxon>Fungi</taxon>
        <taxon>Dikarya</taxon>
        <taxon>Ascomycota</taxon>
        <taxon>Pezizomycotina</taxon>
        <taxon>Eurotiomycetes</taxon>
        <taxon>Eurotiomycetidae</taxon>
        <taxon>Eurotiales</taxon>
        <taxon>Aspergillaceae</taxon>
        <taxon>Aspergillus</taxon>
        <taxon>Aspergillus subgen. Fumigati</taxon>
    </lineage>
</organism>
<evidence type="ECO:0000259" key="2">
    <source>
        <dbReference type="Pfam" id="PF07992"/>
    </source>
</evidence>
<dbReference type="EMBL" id="BLKI01000022">
    <property type="protein sequence ID" value="GFF76244.1"/>
    <property type="molecule type" value="Genomic_DNA"/>
</dbReference>
<feature type="transmembrane region" description="Helical" evidence="1">
    <location>
        <begin position="14"/>
        <end position="33"/>
    </location>
</feature>
<dbReference type="InterPro" id="IPR023753">
    <property type="entry name" value="FAD/NAD-binding_dom"/>
</dbReference>
<evidence type="ECO:0000313" key="4">
    <source>
        <dbReference type="Proteomes" id="UP000465220"/>
    </source>
</evidence>
<dbReference type="PANTHER" id="PTHR43735:SF24">
    <property type="entry name" value="NUCLEOTIDE-DISULPHIDE OXIDOREDUCTASE AMID-LIKE, PUTATIVE (AFU_ORTHOLOGUE AFUA_1G17180)-RELATED"/>
    <property type="match status" value="1"/>
</dbReference>
<dbReference type="PRINTS" id="PR00368">
    <property type="entry name" value="FADPNR"/>
</dbReference>
<dbReference type="Gene3D" id="3.50.50.100">
    <property type="match status" value="1"/>
</dbReference>
<gene>
    <name evidence="3" type="ORF">IFM60648_04653</name>
</gene>
<sequence>MPSNEHLISLTRRFRVLIAGASYGGLGAALTLLDLSRGQPSRFNYDAEIKPPQHRIPVDITLVDEKDGFYHLIGSPRALVDEQFASDTWTRFSDIKALQSPHVRFIRGSVTAVDCKSKTATILDSVRGTSREEGYDFFIAGTGLRRVFPTVPQSRTREEFLAEVRKNTADVVNARQGVVVVGGGAVGTEMATEIKLLYPQLHVTLIHSRERLLSAEPLPDEFKDRVGTVIRETGVELILGQRVVDTTAIEEKTGRVWSLTLADGRIIKAGHVLSAVSRCTPTSSYLPPQALDEEGHVRIRPSLQFPSTIPNASHHFAIGDLVAWSGIKRCGAAMHMGHYAGYNTHQLMLAECVASKPVFRELQEIPPMIGLCLGRTAVSYHPSDGVKEGEDILASMFGDDMAYKVCWNYMRLSEPYA</sequence>
<protein>
    <submittedName>
        <fullName evidence="3">Apoptosis-inducing factor 2</fullName>
    </submittedName>
</protein>
<dbReference type="Pfam" id="PF07992">
    <property type="entry name" value="Pyr_redox_2"/>
    <property type="match status" value="1"/>
</dbReference>
<accession>A0ABQ1A8P3</accession>
<keyword evidence="1" id="KW-1133">Transmembrane helix</keyword>
<reference evidence="3 4" key="1">
    <citation type="submission" date="2020-01" db="EMBL/GenBank/DDBJ databases">
        <title>Draft genome sequence of Aspergillus lentulus IFM 60648.</title>
        <authorList>
            <person name="Takahashi H."/>
            <person name="Yaguchi T."/>
        </authorList>
    </citation>
    <scope>NUCLEOTIDE SEQUENCE [LARGE SCALE GENOMIC DNA]</scope>
    <source>
        <strain evidence="3 4">IFM 60648</strain>
    </source>
</reference>
<dbReference type="SUPFAM" id="SSF51905">
    <property type="entry name" value="FAD/NAD(P)-binding domain"/>
    <property type="match status" value="1"/>
</dbReference>
<keyword evidence="1" id="KW-0812">Transmembrane</keyword>
<feature type="domain" description="FAD/NAD(P)-binding" evidence="2">
    <location>
        <begin position="15"/>
        <end position="337"/>
    </location>
</feature>
<dbReference type="Proteomes" id="UP000465220">
    <property type="component" value="Unassembled WGS sequence"/>
</dbReference>
<comment type="caution">
    <text evidence="3">The sequence shown here is derived from an EMBL/GenBank/DDBJ whole genome shotgun (WGS) entry which is preliminary data.</text>
</comment>
<dbReference type="PANTHER" id="PTHR43735">
    <property type="entry name" value="APOPTOSIS-INDUCING FACTOR 1"/>
    <property type="match status" value="1"/>
</dbReference>
<dbReference type="PRINTS" id="PR00411">
    <property type="entry name" value="PNDRDTASEI"/>
</dbReference>
<keyword evidence="1" id="KW-0472">Membrane</keyword>
<evidence type="ECO:0000256" key="1">
    <source>
        <dbReference type="SAM" id="Phobius"/>
    </source>
</evidence>
<proteinExistence type="predicted"/>
<keyword evidence="4" id="KW-1185">Reference proteome</keyword>
<name>A0ABQ1A8P3_ASPLE</name>
<dbReference type="InterPro" id="IPR036188">
    <property type="entry name" value="FAD/NAD-bd_sf"/>
</dbReference>
<evidence type="ECO:0000313" key="3">
    <source>
        <dbReference type="EMBL" id="GFF76244.1"/>
    </source>
</evidence>